<sequence length="110" mass="12249">MCSTIAAGICLIRETYTRSLGEIWGLDYLGYNFAGLAYVAMLVTFLAAEHMVIAPECIWIVIVVCFICCTPLLLDIYVLARTERNKIPHGTFVGKTLDECVNRIGTSIKR</sequence>
<dbReference type="Proteomes" id="UP001234297">
    <property type="component" value="Chromosome 1"/>
</dbReference>
<gene>
    <name evidence="1" type="ORF">MRB53_002802</name>
</gene>
<name>A0ACC2MVR2_PERAE</name>
<reference evidence="1 2" key="1">
    <citation type="journal article" date="2022" name="Hortic Res">
        <title>A haplotype resolved chromosomal level avocado genome allows analysis of novel avocado genes.</title>
        <authorList>
            <person name="Nath O."/>
            <person name="Fletcher S.J."/>
            <person name="Hayward A."/>
            <person name="Shaw L.M."/>
            <person name="Masouleh A.K."/>
            <person name="Furtado A."/>
            <person name="Henry R.J."/>
            <person name="Mitter N."/>
        </authorList>
    </citation>
    <scope>NUCLEOTIDE SEQUENCE [LARGE SCALE GENOMIC DNA]</scope>
    <source>
        <strain evidence="2">cv. Hass</strain>
    </source>
</reference>
<evidence type="ECO:0000313" key="1">
    <source>
        <dbReference type="EMBL" id="KAJ8649779.1"/>
    </source>
</evidence>
<dbReference type="EMBL" id="CM056809">
    <property type="protein sequence ID" value="KAJ8649779.1"/>
    <property type="molecule type" value="Genomic_DNA"/>
</dbReference>
<accession>A0ACC2MVR2</accession>
<protein>
    <submittedName>
        <fullName evidence="1">Uncharacterized protein</fullName>
    </submittedName>
</protein>
<keyword evidence="2" id="KW-1185">Reference proteome</keyword>
<organism evidence="1 2">
    <name type="scientific">Persea americana</name>
    <name type="common">Avocado</name>
    <dbReference type="NCBI Taxonomy" id="3435"/>
    <lineage>
        <taxon>Eukaryota</taxon>
        <taxon>Viridiplantae</taxon>
        <taxon>Streptophyta</taxon>
        <taxon>Embryophyta</taxon>
        <taxon>Tracheophyta</taxon>
        <taxon>Spermatophyta</taxon>
        <taxon>Magnoliopsida</taxon>
        <taxon>Magnoliidae</taxon>
        <taxon>Laurales</taxon>
        <taxon>Lauraceae</taxon>
        <taxon>Persea</taxon>
    </lineage>
</organism>
<proteinExistence type="predicted"/>
<evidence type="ECO:0000313" key="2">
    <source>
        <dbReference type="Proteomes" id="UP001234297"/>
    </source>
</evidence>
<comment type="caution">
    <text evidence="1">The sequence shown here is derived from an EMBL/GenBank/DDBJ whole genome shotgun (WGS) entry which is preliminary data.</text>
</comment>